<sequence length="387" mass="41789">MTSTQNTAKPLDGLIVADLSRVLAGPYCSMLLADMGATVIKVESSGGDDTRTWVPPTKDDVATYYMSINRNKKSIVLDFGNADDLEVAKDLVRHADICLENFKVGGLKKFGLDYESVRMDNPGLIYLSISGFGTKEGAWLPGYDLIVQAVSGLMSLTGEPDGPPFRAGISVFDVMAGLHGTIGVLAALNHRNNTGEGQHIEVNLLSSAMSGLVNQTAAYTAAGVVPFRMGNAHPSLFPYEALPTKDRDLIIAAGNDKQFRALCGVLGLEHVADDPRFAINADRTKNREELRPFLLEKLAEWASDDLFIELNKVGVPCGPINSIGDGVELAEKLGLRPRVTVGEGAREVDLVRNPITFSSGELEYHLPPPTLGEHSDEIRQWLKGLDS</sequence>
<keyword evidence="1" id="KW-0808">Transferase</keyword>
<evidence type="ECO:0000256" key="1">
    <source>
        <dbReference type="ARBA" id="ARBA00022679"/>
    </source>
</evidence>
<dbReference type="Gene3D" id="3.40.50.10540">
    <property type="entry name" value="Crotonobetainyl-coa:carnitine coa-transferase, domain 1"/>
    <property type="match status" value="1"/>
</dbReference>
<dbReference type="EMBL" id="CAEZWE010000107">
    <property type="protein sequence ID" value="CAB4666090.1"/>
    <property type="molecule type" value="Genomic_DNA"/>
</dbReference>
<dbReference type="InterPro" id="IPR003673">
    <property type="entry name" value="CoA-Trfase_fam_III"/>
</dbReference>
<accession>A0A6J6LVZ6</accession>
<dbReference type="AlphaFoldDB" id="A0A6J6LVZ6"/>
<dbReference type="InterPro" id="IPR050483">
    <property type="entry name" value="CoA-transferase_III_domain"/>
</dbReference>
<dbReference type="GO" id="GO:0008410">
    <property type="term" value="F:CoA-transferase activity"/>
    <property type="evidence" value="ECO:0007669"/>
    <property type="project" value="TreeGrafter"/>
</dbReference>
<dbReference type="InterPro" id="IPR023606">
    <property type="entry name" value="CoA-Trfase_III_dom_1_sf"/>
</dbReference>
<dbReference type="Gene3D" id="3.30.1540.10">
    <property type="entry name" value="formyl-coa transferase, domain 3"/>
    <property type="match status" value="1"/>
</dbReference>
<organism evidence="2">
    <name type="scientific">freshwater metagenome</name>
    <dbReference type="NCBI Taxonomy" id="449393"/>
    <lineage>
        <taxon>unclassified sequences</taxon>
        <taxon>metagenomes</taxon>
        <taxon>ecological metagenomes</taxon>
    </lineage>
</organism>
<protein>
    <submittedName>
        <fullName evidence="2">Unannotated protein</fullName>
    </submittedName>
</protein>
<dbReference type="Pfam" id="PF02515">
    <property type="entry name" value="CoA_transf_3"/>
    <property type="match status" value="1"/>
</dbReference>
<name>A0A6J6LVZ6_9ZZZZ</name>
<gene>
    <name evidence="2" type="ORF">UFOPK2169_01712</name>
</gene>
<dbReference type="SUPFAM" id="SSF89796">
    <property type="entry name" value="CoA-transferase family III (CaiB/BaiF)"/>
    <property type="match status" value="1"/>
</dbReference>
<dbReference type="PANTHER" id="PTHR48207:SF3">
    <property type="entry name" value="SUCCINATE--HYDROXYMETHYLGLUTARATE COA-TRANSFERASE"/>
    <property type="match status" value="1"/>
</dbReference>
<dbReference type="InterPro" id="IPR044855">
    <property type="entry name" value="CoA-Trfase_III_dom3_sf"/>
</dbReference>
<dbReference type="PANTHER" id="PTHR48207">
    <property type="entry name" value="SUCCINATE--HYDROXYMETHYLGLUTARATE COA-TRANSFERASE"/>
    <property type="match status" value="1"/>
</dbReference>
<evidence type="ECO:0000313" key="2">
    <source>
        <dbReference type="EMBL" id="CAB4666090.1"/>
    </source>
</evidence>
<reference evidence="2" key="1">
    <citation type="submission" date="2020-05" db="EMBL/GenBank/DDBJ databases">
        <authorList>
            <person name="Chiriac C."/>
            <person name="Salcher M."/>
            <person name="Ghai R."/>
            <person name="Kavagutti S V."/>
        </authorList>
    </citation>
    <scope>NUCLEOTIDE SEQUENCE</scope>
</reference>
<proteinExistence type="predicted"/>